<dbReference type="AlphaFoldDB" id="A0AB34GC51"/>
<evidence type="ECO:0000256" key="1">
    <source>
        <dbReference type="SAM" id="MobiDB-lite"/>
    </source>
</evidence>
<reference evidence="2 3" key="1">
    <citation type="submission" date="2022-11" db="EMBL/GenBank/DDBJ databases">
        <title>Whole genome sequence of Eschrichtius robustus ER-17-0199.</title>
        <authorList>
            <person name="Bruniche-Olsen A."/>
            <person name="Black A.N."/>
            <person name="Fields C.J."/>
            <person name="Walden K."/>
            <person name="Dewoody J.A."/>
        </authorList>
    </citation>
    <scope>NUCLEOTIDE SEQUENCE [LARGE SCALE GENOMIC DNA]</scope>
    <source>
        <strain evidence="2">ER-17-0199</strain>
        <tissue evidence="2">Blubber</tissue>
    </source>
</reference>
<sequence>MKPSGEDGAAQAGGPWEECFEAAAQLALRAGQVSAPPGARQAHSDLGQSGRRAWADGDPRGPGRDLGARAAEGLRAAYRTPVHLPRPRRDGRPGSRGPEARAGLGAQGGLAGAGWSGRADCLEFDPVGGTRCGCPGLEPLRVEVGRTACPRASGV</sequence>
<name>A0AB34GC51_ESCRO</name>
<feature type="compositionally biased region" description="Low complexity" evidence="1">
    <location>
        <begin position="68"/>
        <end position="77"/>
    </location>
</feature>
<feature type="compositionally biased region" description="Low complexity" evidence="1">
    <location>
        <begin position="95"/>
        <end position="104"/>
    </location>
</feature>
<feature type="region of interest" description="Disordered" evidence="1">
    <location>
        <begin position="31"/>
        <end position="109"/>
    </location>
</feature>
<organism evidence="2 3">
    <name type="scientific">Eschrichtius robustus</name>
    <name type="common">California gray whale</name>
    <name type="synonym">Eschrichtius gibbosus</name>
    <dbReference type="NCBI Taxonomy" id="9764"/>
    <lineage>
        <taxon>Eukaryota</taxon>
        <taxon>Metazoa</taxon>
        <taxon>Chordata</taxon>
        <taxon>Craniata</taxon>
        <taxon>Vertebrata</taxon>
        <taxon>Euteleostomi</taxon>
        <taxon>Mammalia</taxon>
        <taxon>Eutheria</taxon>
        <taxon>Laurasiatheria</taxon>
        <taxon>Artiodactyla</taxon>
        <taxon>Whippomorpha</taxon>
        <taxon>Cetacea</taxon>
        <taxon>Mysticeti</taxon>
        <taxon>Eschrichtiidae</taxon>
        <taxon>Eschrichtius</taxon>
    </lineage>
</organism>
<dbReference type="EMBL" id="JAIQCJ010002358">
    <property type="protein sequence ID" value="KAJ8776677.1"/>
    <property type="molecule type" value="Genomic_DNA"/>
</dbReference>
<protein>
    <submittedName>
        <fullName evidence="2">Uncharacterized protein</fullName>
    </submittedName>
</protein>
<accession>A0AB34GC51</accession>
<comment type="caution">
    <text evidence="2">The sequence shown here is derived from an EMBL/GenBank/DDBJ whole genome shotgun (WGS) entry which is preliminary data.</text>
</comment>
<evidence type="ECO:0000313" key="2">
    <source>
        <dbReference type="EMBL" id="KAJ8776677.1"/>
    </source>
</evidence>
<proteinExistence type="predicted"/>
<keyword evidence="3" id="KW-1185">Reference proteome</keyword>
<evidence type="ECO:0000313" key="3">
    <source>
        <dbReference type="Proteomes" id="UP001159641"/>
    </source>
</evidence>
<gene>
    <name evidence="2" type="ORF">J1605_015266</name>
</gene>
<dbReference type="Proteomes" id="UP001159641">
    <property type="component" value="Unassembled WGS sequence"/>
</dbReference>
<feature type="compositionally biased region" description="Basic and acidic residues" evidence="1">
    <location>
        <begin position="53"/>
        <end position="67"/>
    </location>
</feature>